<feature type="compositionally biased region" description="Polar residues" evidence="1">
    <location>
        <begin position="115"/>
        <end position="126"/>
    </location>
</feature>
<evidence type="ECO:0000256" key="1">
    <source>
        <dbReference type="SAM" id="MobiDB-lite"/>
    </source>
</evidence>
<reference evidence="2" key="1">
    <citation type="submission" date="2010-05" db="EMBL/GenBank/DDBJ databases">
        <title>The draft genome of Desulfonatronospira thiodismutans ASO3-1.</title>
        <authorList>
            <consortium name="US DOE Joint Genome Institute (JGI-PGF)"/>
            <person name="Lucas S."/>
            <person name="Copeland A."/>
            <person name="Lapidus A."/>
            <person name="Cheng J.-F."/>
            <person name="Bruce D."/>
            <person name="Goodwin L."/>
            <person name="Pitluck S."/>
            <person name="Chertkov O."/>
            <person name="Brettin T."/>
            <person name="Detter J.C."/>
            <person name="Han C."/>
            <person name="Land M.L."/>
            <person name="Hauser L."/>
            <person name="Kyrpides N."/>
            <person name="Mikhailova N."/>
            <person name="Muyzer G."/>
            <person name="Woyke T."/>
        </authorList>
    </citation>
    <scope>NUCLEOTIDE SEQUENCE [LARGE SCALE GENOMIC DNA]</scope>
    <source>
        <strain evidence="2">ASO3-1</strain>
    </source>
</reference>
<dbReference type="EMBL" id="ACJN02000004">
    <property type="protein sequence ID" value="EFI32974.1"/>
    <property type="molecule type" value="Genomic_DNA"/>
</dbReference>
<dbReference type="RefSeq" id="WP_008871667.1">
    <property type="nucleotide sequence ID" value="NZ_ACJN02000004.1"/>
</dbReference>
<comment type="caution">
    <text evidence="2">The sequence shown here is derived from an EMBL/GenBank/DDBJ whole genome shotgun (WGS) entry which is preliminary data.</text>
</comment>
<protein>
    <submittedName>
        <fullName evidence="2">Uncharacterized protein</fullName>
    </submittedName>
</protein>
<keyword evidence="3" id="KW-1185">Reference proteome</keyword>
<accession>D6SUJ4</accession>
<gene>
    <name evidence="2" type="ORF">Dthio_PD0288</name>
</gene>
<dbReference type="OrthoDB" id="9899921at2"/>
<dbReference type="Proteomes" id="UP000005496">
    <property type="component" value="Unassembled WGS sequence"/>
</dbReference>
<evidence type="ECO:0000313" key="2">
    <source>
        <dbReference type="EMBL" id="EFI32974.1"/>
    </source>
</evidence>
<proteinExistence type="predicted"/>
<organism evidence="2 3">
    <name type="scientific">Desulfonatronospira thiodismutans ASO3-1</name>
    <dbReference type="NCBI Taxonomy" id="555779"/>
    <lineage>
        <taxon>Bacteria</taxon>
        <taxon>Pseudomonadati</taxon>
        <taxon>Thermodesulfobacteriota</taxon>
        <taxon>Desulfovibrionia</taxon>
        <taxon>Desulfovibrionales</taxon>
        <taxon>Desulfonatronovibrionaceae</taxon>
        <taxon>Desulfonatronospira</taxon>
    </lineage>
</organism>
<evidence type="ECO:0000313" key="3">
    <source>
        <dbReference type="Proteomes" id="UP000005496"/>
    </source>
</evidence>
<dbReference type="AlphaFoldDB" id="D6SUJ4"/>
<feature type="region of interest" description="Disordered" evidence="1">
    <location>
        <begin position="113"/>
        <end position="135"/>
    </location>
</feature>
<name>D6SUJ4_9BACT</name>
<dbReference type="eggNOG" id="ENOG502ZCR7">
    <property type="taxonomic scope" value="Bacteria"/>
</dbReference>
<sequence>MLYRNIYCATQKKISGSYYTTPIRCVRYCRYFPCSFFTQDDIEGYISRELIAREFTGFKIRRTKMYLFKKNDGSLVEAPEDFDPKEPDWNSMQEVEEVLVISKILVPQMKLVPKTQGSAEKNSSGTAAKPPKTDK</sequence>